<proteinExistence type="predicted"/>
<organism evidence="1 2">
    <name type="scientific">Streptomyces nymphaeiformis</name>
    <dbReference type="NCBI Taxonomy" id="2663842"/>
    <lineage>
        <taxon>Bacteria</taxon>
        <taxon>Bacillati</taxon>
        <taxon>Actinomycetota</taxon>
        <taxon>Actinomycetes</taxon>
        <taxon>Kitasatosporales</taxon>
        <taxon>Streptomycetaceae</taxon>
        <taxon>Streptomyces</taxon>
    </lineage>
</organism>
<dbReference type="RefSeq" id="WP_184930059.1">
    <property type="nucleotide sequence ID" value="NZ_JACHJY010000001.1"/>
</dbReference>
<evidence type="ECO:0000313" key="1">
    <source>
        <dbReference type="EMBL" id="MBB4980003.1"/>
    </source>
</evidence>
<protein>
    <submittedName>
        <fullName evidence="1">Uncharacterized protein</fullName>
    </submittedName>
</protein>
<sequence length="266" mass="29840">MGATLLTKEAVLNGLAVERLAIMSSLSEERLRRSLPALSWSHPYPPYLPANIPSVYMSAAKAPSGVICRGCTTRRGITADVRAHLALPDIVCLQHRVWQSPAPCDVSAAPEIDRAQHTLRRIRRLHGNRGMSLGVRDARWIIAAWTSNVCRESELTDRWHSRRAVLGLVPWHRSDDLSARIVTHPEVAILAAALAPNYTDPTYFTRTGFQLRRFSAYLRASLDLNPIPHSMNDPIRAFVRIVQSNRARWRDPKSVMITETATPRCT</sequence>
<comment type="caution">
    <text evidence="1">The sequence shown here is derived from an EMBL/GenBank/DDBJ whole genome shotgun (WGS) entry which is preliminary data.</text>
</comment>
<accession>A0A7W7TVC9</accession>
<gene>
    <name evidence="1" type="ORF">GGE06_000891</name>
</gene>
<dbReference type="EMBL" id="JACHJY010000001">
    <property type="protein sequence ID" value="MBB4980003.1"/>
    <property type="molecule type" value="Genomic_DNA"/>
</dbReference>
<dbReference type="Proteomes" id="UP000582643">
    <property type="component" value="Unassembled WGS sequence"/>
</dbReference>
<keyword evidence="2" id="KW-1185">Reference proteome</keyword>
<reference evidence="1 2" key="1">
    <citation type="submission" date="2020-08" db="EMBL/GenBank/DDBJ databases">
        <title>Genomic Encyclopedia of Type Strains, Phase III (KMG-III): the genomes of soil and plant-associated and newly described type strains.</title>
        <authorList>
            <person name="Whitman W."/>
        </authorList>
    </citation>
    <scope>NUCLEOTIDE SEQUENCE [LARGE SCALE GENOMIC DNA]</scope>
    <source>
        <strain evidence="1 2">SFB5A</strain>
    </source>
</reference>
<dbReference type="AlphaFoldDB" id="A0A7W7TVC9"/>
<name>A0A7W7TVC9_9ACTN</name>
<evidence type="ECO:0000313" key="2">
    <source>
        <dbReference type="Proteomes" id="UP000582643"/>
    </source>
</evidence>